<gene>
    <name evidence="1" type="ORF">RND71_001068</name>
</gene>
<proteinExistence type="predicted"/>
<evidence type="ECO:0000313" key="1">
    <source>
        <dbReference type="EMBL" id="KAK4379206.1"/>
    </source>
</evidence>
<keyword evidence="2" id="KW-1185">Reference proteome</keyword>
<comment type="caution">
    <text evidence="1">The sequence shown here is derived from an EMBL/GenBank/DDBJ whole genome shotgun (WGS) entry which is preliminary data.</text>
</comment>
<protein>
    <submittedName>
        <fullName evidence="1">Uncharacterized protein</fullName>
    </submittedName>
</protein>
<dbReference type="AlphaFoldDB" id="A0AAE1T284"/>
<reference evidence="1" key="1">
    <citation type="submission" date="2023-12" db="EMBL/GenBank/DDBJ databases">
        <title>Genome assembly of Anisodus tanguticus.</title>
        <authorList>
            <person name="Wang Y.-J."/>
        </authorList>
    </citation>
    <scope>NUCLEOTIDE SEQUENCE</scope>
    <source>
        <strain evidence="1">KB-2021</strain>
        <tissue evidence="1">Leaf</tissue>
    </source>
</reference>
<evidence type="ECO:0000313" key="2">
    <source>
        <dbReference type="Proteomes" id="UP001291623"/>
    </source>
</evidence>
<organism evidence="1 2">
    <name type="scientific">Anisodus tanguticus</name>
    <dbReference type="NCBI Taxonomy" id="243964"/>
    <lineage>
        <taxon>Eukaryota</taxon>
        <taxon>Viridiplantae</taxon>
        <taxon>Streptophyta</taxon>
        <taxon>Embryophyta</taxon>
        <taxon>Tracheophyta</taxon>
        <taxon>Spermatophyta</taxon>
        <taxon>Magnoliopsida</taxon>
        <taxon>eudicotyledons</taxon>
        <taxon>Gunneridae</taxon>
        <taxon>Pentapetalae</taxon>
        <taxon>asterids</taxon>
        <taxon>lamiids</taxon>
        <taxon>Solanales</taxon>
        <taxon>Solanaceae</taxon>
        <taxon>Solanoideae</taxon>
        <taxon>Hyoscyameae</taxon>
        <taxon>Anisodus</taxon>
    </lineage>
</organism>
<dbReference type="Proteomes" id="UP001291623">
    <property type="component" value="Unassembled WGS sequence"/>
</dbReference>
<sequence length="159" mass="17336">MRSIHPTRSSEVNKIWDWMGCKLQELLLACYLDIITHLSKEKKTPKMDKAQARRAAECKLSLVNPNFVLRLVNLQGNVRSSGGKCGIYGANCSNWVISMQHSGAKSRAGMLRCGFGLRQALGMGLVGGQPCSIDPLDASGDTRPCELTVVIISSLSMIK</sequence>
<accession>A0AAE1T284</accession>
<name>A0AAE1T284_9SOLA</name>
<dbReference type="EMBL" id="JAVYJV010000001">
    <property type="protein sequence ID" value="KAK4379206.1"/>
    <property type="molecule type" value="Genomic_DNA"/>
</dbReference>